<keyword evidence="5" id="KW-0677">Repeat</keyword>
<dbReference type="PROSITE" id="PS00136">
    <property type="entry name" value="SUBTILASE_ASP"/>
    <property type="match status" value="1"/>
</dbReference>
<dbReference type="STRING" id="48256.CLHUN_39830"/>
<keyword evidence="2" id="KW-0880">Kelch repeat</keyword>
<dbReference type="InterPro" id="IPR023828">
    <property type="entry name" value="Peptidase_S8_Ser-AS"/>
</dbReference>
<dbReference type="PROSITE" id="PS00137">
    <property type="entry name" value="SUBTILASE_HIS"/>
    <property type="match status" value="1"/>
</dbReference>
<dbReference type="Gene3D" id="3.40.50.200">
    <property type="entry name" value="Peptidase S8/S53 domain"/>
    <property type="match status" value="1"/>
</dbReference>
<dbReference type="InterPro" id="IPR015915">
    <property type="entry name" value="Kelch-typ_b-propeller"/>
</dbReference>
<dbReference type="CDD" id="cd07473">
    <property type="entry name" value="Peptidases_S8_Subtilisin_like"/>
    <property type="match status" value="1"/>
</dbReference>
<dbReference type="InterPro" id="IPR036852">
    <property type="entry name" value="Peptidase_S8/S53_dom_sf"/>
</dbReference>
<dbReference type="PRINTS" id="PR00723">
    <property type="entry name" value="SUBTILISIN"/>
</dbReference>
<evidence type="ECO:0000256" key="2">
    <source>
        <dbReference type="ARBA" id="ARBA00022441"/>
    </source>
</evidence>
<dbReference type="InterPro" id="IPR036116">
    <property type="entry name" value="FN3_sf"/>
</dbReference>
<dbReference type="InterPro" id="IPR013783">
    <property type="entry name" value="Ig-like_fold"/>
</dbReference>
<keyword evidence="8" id="KW-0136">Cellulose degradation</keyword>
<comment type="caution">
    <text evidence="15">The sequence shown here is derived from an EMBL/GenBank/DDBJ whole genome shotgun (WGS) entry which is preliminary data.</text>
</comment>
<dbReference type="InterPro" id="IPR010620">
    <property type="entry name" value="SBBP_repeat"/>
</dbReference>
<dbReference type="InterPro" id="IPR015943">
    <property type="entry name" value="WD40/YVTN_repeat-like_dom_sf"/>
</dbReference>
<dbReference type="Pfam" id="PF24981">
    <property type="entry name" value="Beta-prop_ATRN-LZTR1"/>
    <property type="match status" value="1"/>
</dbReference>
<dbReference type="Gene3D" id="2.60.40.10">
    <property type="entry name" value="Immunoglobulins"/>
    <property type="match status" value="2"/>
</dbReference>
<dbReference type="Pfam" id="PF00395">
    <property type="entry name" value="SLH"/>
    <property type="match status" value="3"/>
</dbReference>
<keyword evidence="9" id="KW-0119">Carbohydrate metabolism</keyword>
<dbReference type="PROSITE" id="PS51272">
    <property type="entry name" value="SLH"/>
    <property type="match status" value="3"/>
</dbReference>
<evidence type="ECO:0000256" key="8">
    <source>
        <dbReference type="ARBA" id="ARBA00023001"/>
    </source>
</evidence>
<dbReference type="SUPFAM" id="SSF101898">
    <property type="entry name" value="NHL repeat"/>
    <property type="match status" value="1"/>
</dbReference>
<dbReference type="InterPro" id="IPR014756">
    <property type="entry name" value="Ig_E-set"/>
</dbReference>
<dbReference type="InterPro" id="IPR015500">
    <property type="entry name" value="Peptidase_S8_subtilisin-rel"/>
</dbReference>
<keyword evidence="6 11" id="KW-0378">Hydrolase</keyword>
<evidence type="ECO:0000256" key="5">
    <source>
        <dbReference type="ARBA" id="ARBA00022737"/>
    </source>
</evidence>
<dbReference type="SMART" id="SM00060">
    <property type="entry name" value="FN3"/>
    <property type="match status" value="1"/>
</dbReference>
<feature type="compositionally biased region" description="Pro residues" evidence="13">
    <location>
        <begin position="1313"/>
        <end position="1338"/>
    </location>
</feature>
<feature type="region of interest" description="Disordered" evidence="13">
    <location>
        <begin position="1313"/>
        <end position="1363"/>
    </location>
</feature>
<dbReference type="SUPFAM" id="SSF81296">
    <property type="entry name" value="E set domains"/>
    <property type="match status" value="1"/>
</dbReference>
<reference evidence="15 16" key="1">
    <citation type="submission" date="2017-03" db="EMBL/GenBank/DDBJ databases">
        <title>Genome sequence of Clostridium hungatei DSM 14427.</title>
        <authorList>
            <person name="Poehlein A."/>
            <person name="Daniel R."/>
        </authorList>
    </citation>
    <scope>NUCLEOTIDE SEQUENCE [LARGE SCALE GENOMIC DNA]</scope>
    <source>
        <strain evidence="15 16">DSM 14427</strain>
    </source>
</reference>
<dbReference type="InterPro" id="IPR056737">
    <property type="entry name" value="Beta-prop_ATRN-MKLN-like"/>
</dbReference>
<evidence type="ECO:0000256" key="3">
    <source>
        <dbReference type="ARBA" id="ARBA00022670"/>
    </source>
</evidence>
<dbReference type="OrthoDB" id="1703838at2"/>
<dbReference type="PROSITE" id="PS51892">
    <property type="entry name" value="SUBTILASE"/>
    <property type="match status" value="1"/>
</dbReference>
<dbReference type="GO" id="GO:0006508">
    <property type="term" value="P:proteolysis"/>
    <property type="evidence" value="ECO:0007669"/>
    <property type="project" value="UniProtKB-KW"/>
</dbReference>
<dbReference type="PANTHER" id="PTHR45632">
    <property type="entry name" value="LD33804P"/>
    <property type="match status" value="1"/>
</dbReference>
<dbReference type="Proteomes" id="UP000191554">
    <property type="component" value="Unassembled WGS sequence"/>
</dbReference>
<dbReference type="InterPro" id="IPR022398">
    <property type="entry name" value="Peptidase_S8_His-AS"/>
</dbReference>
<dbReference type="InterPro" id="IPR011043">
    <property type="entry name" value="Gal_Oxase/kelch_b-propeller"/>
</dbReference>
<name>A0A1V4SFA7_RUMHU</name>
<evidence type="ECO:0000256" key="10">
    <source>
        <dbReference type="ARBA" id="ARBA00023326"/>
    </source>
</evidence>
<evidence type="ECO:0000256" key="13">
    <source>
        <dbReference type="SAM" id="MobiDB-lite"/>
    </source>
</evidence>
<evidence type="ECO:0000256" key="4">
    <source>
        <dbReference type="ARBA" id="ARBA00022729"/>
    </source>
</evidence>
<keyword evidence="10" id="KW-0624">Polysaccharide degradation</keyword>
<dbReference type="InterPro" id="IPR005102">
    <property type="entry name" value="Carbo-bd_X2"/>
</dbReference>
<feature type="active site" description="Charge relay system" evidence="11">
    <location>
        <position position="395"/>
    </location>
</feature>
<dbReference type="PANTHER" id="PTHR45632:SF17">
    <property type="entry name" value="KELCH-LIKE PROTEIN 31"/>
    <property type="match status" value="1"/>
</dbReference>
<keyword evidence="3 11" id="KW-0645">Protease</keyword>
<dbReference type="InterPro" id="IPR003961">
    <property type="entry name" value="FN3_dom"/>
</dbReference>
<evidence type="ECO:0000256" key="7">
    <source>
        <dbReference type="ARBA" id="ARBA00022825"/>
    </source>
</evidence>
<dbReference type="SUPFAM" id="SSF52743">
    <property type="entry name" value="Subtilisin-like"/>
    <property type="match status" value="1"/>
</dbReference>
<feature type="domain" description="SLH" evidence="14">
    <location>
        <begin position="1657"/>
        <end position="1720"/>
    </location>
</feature>
<keyword evidence="16" id="KW-1185">Reference proteome</keyword>
<protein>
    <submittedName>
        <fullName evidence="15">Thermophilic serine proteinase</fullName>
        <ecNumber evidence="15">3.4.21.-</ecNumber>
    </submittedName>
</protein>
<evidence type="ECO:0000313" key="16">
    <source>
        <dbReference type="Proteomes" id="UP000191554"/>
    </source>
</evidence>
<dbReference type="SUPFAM" id="SSF50965">
    <property type="entry name" value="Galactose oxidase, central domain"/>
    <property type="match status" value="1"/>
</dbReference>
<dbReference type="Gene3D" id="2.120.10.80">
    <property type="entry name" value="Kelch-type beta propeller"/>
    <property type="match status" value="2"/>
</dbReference>
<dbReference type="EC" id="3.4.21.-" evidence="15"/>
<evidence type="ECO:0000256" key="6">
    <source>
        <dbReference type="ARBA" id="ARBA00022801"/>
    </source>
</evidence>
<accession>A0A1V4SFA7</accession>
<feature type="active site" description="Charge relay system" evidence="11">
    <location>
        <position position="204"/>
    </location>
</feature>
<evidence type="ECO:0000256" key="1">
    <source>
        <dbReference type="ARBA" id="ARBA00011073"/>
    </source>
</evidence>
<evidence type="ECO:0000256" key="11">
    <source>
        <dbReference type="PROSITE-ProRule" id="PRU01240"/>
    </source>
</evidence>
<feature type="domain" description="SLH" evidence="14">
    <location>
        <begin position="1725"/>
        <end position="1780"/>
    </location>
</feature>
<keyword evidence="4" id="KW-0732">Signal</keyword>
<dbReference type="Pfam" id="PF06739">
    <property type="entry name" value="SBBP"/>
    <property type="match status" value="1"/>
</dbReference>
<gene>
    <name evidence="15" type="ORF">CLHUN_39830</name>
</gene>
<dbReference type="SUPFAM" id="SSF49265">
    <property type="entry name" value="Fibronectin type III"/>
    <property type="match status" value="1"/>
</dbReference>
<evidence type="ECO:0000313" key="15">
    <source>
        <dbReference type="EMBL" id="OPX42196.1"/>
    </source>
</evidence>
<dbReference type="CDD" id="cd00063">
    <property type="entry name" value="FN3"/>
    <property type="match status" value="1"/>
</dbReference>
<dbReference type="InterPro" id="IPR001119">
    <property type="entry name" value="SLH_dom"/>
</dbReference>
<dbReference type="InterPro" id="IPR000209">
    <property type="entry name" value="Peptidase_S8/S53_dom"/>
</dbReference>
<evidence type="ECO:0000256" key="9">
    <source>
        <dbReference type="ARBA" id="ARBA00023277"/>
    </source>
</evidence>
<dbReference type="GO" id="GO:0004252">
    <property type="term" value="F:serine-type endopeptidase activity"/>
    <property type="evidence" value="ECO:0007669"/>
    <property type="project" value="UniProtKB-UniRule"/>
</dbReference>
<feature type="compositionally biased region" description="Low complexity" evidence="13">
    <location>
        <begin position="1339"/>
        <end position="1355"/>
    </location>
</feature>
<dbReference type="PROSITE" id="PS00138">
    <property type="entry name" value="SUBTILASE_SER"/>
    <property type="match status" value="1"/>
</dbReference>
<comment type="similarity">
    <text evidence="1 11 12">Belongs to the peptidase S8 family.</text>
</comment>
<dbReference type="Pfam" id="PF00082">
    <property type="entry name" value="Peptidase_S8"/>
    <property type="match status" value="1"/>
</dbReference>
<dbReference type="EMBL" id="MZGX01000033">
    <property type="protein sequence ID" value="OPX42196.1"/>
    <property type="molecule type" value="Genomic_DNA"/>
</dbReference>
<evidence type="ECO:0000259" key="14">
    <source>
        <dbReference type="PROSITE" id="PS51272"/>
    </source>
</evidence>
<evidence type="ECO:0000256" key="12">
    <source>
        <dbReference type="RuleBase" id="RU003355"/>
    </source>
</evidence>
<feature type="domain" description="SLH" evidence="14">
    <location>
        <begin position="1594"/>
        <end position="1655"/>
    </location>
</feature>
<organism evidence="15 16">
    <name type="scientific">Ruminiclostridium hungatei</name>
    <name type="common">Clostridium hungatei</name>
    <dbReference type="NCBI Taxonomy" id="48256"/>
    <lineage>
        <taxon>Bacteria</taxon>
        <taxon>Bacillati</taxon>
        <taxon>Bacillota</taxon>
        <taxon>Clostridia</taxon>
        <taxon>Eubacteriales</taxon>
        <taxon>Oscillospiraceae</taxon>
        <taxon>Ruminiclostridium</taxon>
    </lineage>
</organism>
<dbReference type="InterPro" id="IPR023827">
    <property type="entry name" value="Peptidase_S8_Asp-AS"/>
</dbReference>
<dbReference type="InterPro" id="IPR034204">
    <property type="entry name" value="PfSUB1-like_cat_dom"/>
</dbReference>
<dbReference type="InterPro" id="IPR054399">
    <property type="entry name" value="Fervidolysin-like_N_prodom"/>
</dbReference>
<dbReference type="SMART" id="SM00612">
    <property type="entry name" value="Kelch"/>
    <property type="match status" value="5"/>
</dbReference>
<dbReference type="Pfam" id="PF03442">
    <property type="entry name" value="CBM_X2"/>
    <property type="match status" value="1"/>
</dbReference>
<keyword evidence="7 11" id="KW-0720">Serine protease</keyword>
<dbReference type="Pfam" id="PF22148">
    <property type="entry name" value="Fervidolysin_NPro-like"/>
    <property type="match status" value="1"/>
</dbReference>
<proteinExistence type="inferred from homology"/>
<dbReference type="InterPro" id="IPR006652">
    <property type="entry name" value="Kelch_1"/>
</dbReference>
<sequence>MTIKIDLIFFALGEKMISRKNLFYRVAALFTVAAVMFAQAGTAYGAEGRLDFDVSGFLKDNGSTTEYSSFSGDMKSSGELIIKYKGQGDSPEALSQEKSSRKFNYKTLKQIGENMELVQVAPYQSLESAIAELEKNPAVEYVQPNYILNAYEIPNDPLYARQWGMSNNGQLINGGYGTTGVDINIQKAWSMTKGNSEIIVGVLDSGIDINHPDIRNNIVAGWDFAHDDSSVYDKGDDESHGTNIAGIIAASINNNTGVSGVAPNVKIMPLKFMINRSGYTADAIEAINYAKARGVKIINCSFGGDRSDLALRDAMEASDILFVCAAGNNGRNLDMRPCYPACFGLSNQINVAAVDNDGNLCSFSNYGREIDVAAPGQDIFNILPENSYGYMSGTSMAAPFVTGVAALMKSLAPADNPDRIVEEIKAGCLKMNNLQSKVNTGGMVDSYKAVQNADNIKTESGIPLISSQDVGICPADAIIDDVRPEIYVASFGEKKLYAIDYDTGNYKEIRVEANPGCIAYANGKLYVGMQSPVMSVPTGSIAVVDADSFKLIDRFDIGMVPDDIAADEDGFIYVTGRTDGGYEIKSYSESTKAQVSSVNMGQLNMIEIHPELKRIYSLNSYTSSDGFKMYPIQNGQLSGQVDGPPLDAEESYLGSYFKISPDGKYLFNSYGSIFKCHEDSSIDMSYVGSIGQSFYKIAFDLPNDRFYVSTGKTYVEYRYSSLERVGEYTAPRDITGLFSAGGSLLAIDQYEGNYYIDKLYPVEKPSDLQAVSIGSEIRVTWKGISGVTGYDVEVDGTSIDNGVSESYVISGAAPAASYLVKVRARKGKQVSDWAVEVQKAGANWAGSINMPSARADFAAVELEGKIYVIGGMNAFGEAMGTVEVFDPGTQTWSQAASLNIPRYGLEAETVNGKIYAVGGENSLLAYGTVEEYDPHTDTWTEKQGMQQPRSNFGLQAVDGKLYAMGGYGHIPVVKSLEQYDAAKDEWKVIGEMLTPRYGFSTAAIGDTIYTVSGVNEAGELAANVEAYHTGTNSWSREEDISVPRCNAGQAVAGGNLYIIGGNDSYSEVELVEAYDSEAKVWSSFDSLFTDRTALECIFLNNDIYALGGFSNSSHTVLSDVEKYTFVPAGMKIEGPDSISLPETGDVTQEYFAYSLDSHGNKIGRQSALWSVTGDRDAVSVNSDTGIVIVKSGTAGTSFVLGAVQAEVAAASAVKTINIVNDSIQVLHSAGFDKKPSLQADIVVPVNFRGNTISDIYNGNSTLIKDVHYTCTAGSITISKNYLVTLPNGTALLKFRFSAGRDSIFSISIVDSTPPPVTPPPVTPPPVTPPPGIVPPVPEAPSTTPPAVAATQPDAPGKAVKPGDKQGYQRLKAEIKALGKETVKPSVVKNTATLSLSEGVIKSLLTRADNVKKELKTAGLSSRDKVLLSKVTIETGLDGNIDFFKASLPAELLGTLGKKGISRIELTSSMGAVAIDTAEMFKKTASLITVELRRAGAIKDLTGVQKSAIGKNPVLDLKLFVVNSDGTRSEISSFSKPVEVRLPYLAKKGEDPEKITAYYLDEKGQTENMSGCYDSLTKTVVFTTMHFSKYFLKENKVSFSDLKGYEAYRKYIEVLAAKGIVGVDKGNNFNPGAGITRGELADMLVKEFIIGNIGAGALKNNYTDVKKSNRYYSAIALAAQAGLLGGGKDGKFRPDDRISRQEFAIIIANALKKYKGINSPGEVKQLSALKDYSKISTYARPSIALLVQNGIITIESGKAFNPSTAITKAEAAQILYKVFDL</sequence>
<dbReference type="Gene3D" id="2.130.10.10">
    <property type="entry name" value="YVTN repeat-like/Quinoprotein amine dehydrogenase"/>
    <property type="match status" value="1"/>
</dbReference>
<feature type="active site" description="Charge relay system" evidence="11">
    <location>
        <position position="240"/>
    </location>
</feature>
<dbReference type="GO" id="GO:0030245">
    <property type="term" value="P:cellulose catabolic process"/>
    <property type="evidence" value="ECO:0007669"/>
    <property type="project" value="UniProtKB-KW"/>
</dbReference>